<dbReference type="STRING" id="1745343.A0A2J6PTT3"/>
<dbReference type="EMBL" id="KZ613499">
    <property type="protein sequence ID" value="PMD17422.1"/>
    <property type="molecule type" value="Genomic_DNA"/>
</dbReference>
<organism evidence="2 3">
    <name type="scientific">Hyaloscypha hepaticicola</name>
    <dbReference type="NCBI Taxonomy" id="2082293"/>
    <lineage>
        <taxon>Eukaryota</taxon>
        <taxon>Fungi</taxon>
        <taxon>Dikarya</taxon>
        <taxon>Ascomycota</taxon>
        <taxon>Pezizomycotina</taxon>
        <taxon>Leotiomycetes</taxon>
        <taxon>Helotiales</taxon>
        <taxon>Hyaloscyphaceae</taxon>
        <taxon>Hyaloscypha</taxon>
    </lineage>
</organism>
<dbReference type="OrthoDB" id="5335210at2759"/>
<feature type="compositionally biased region" description="Polar residues" evidence="1">
    <location>
        <begin position="652"/>
        <end position="662"/>
    </location>
</feature>
<evidence type="ECO:0000313" key="3">
    <source>
        <dbReference type="Proteomes" id="UP000235672"/>
    </source>
</evidence>
<evidence type="ECO:0000256" key="1">
    <source>
        <dbReference type="SAM" id="MobiDB-lite"/>
    </source>
</evidence>
<name>A0A2J6PTT3_9HELO</name>
<feature type="compositionally biased region" description="Basic and acidic residues" evidence="1">
    <location>
        <begin position="1092"/>
        <end position="1106"/>
    </location>
</feature>
<feature type="compositionally biased region" description="Basic and acidic residues" evidence="1">
    <location>
        <begin position="998"/>
        <end position="1010"/>
    </location>
</feature>
<keyword evidence="3" id="KW-1185">Reference proteome</keyword>
<feature type="compositionally biased region" description="Basic and acidic residues" evidence="1">
    <location>
        <begin position="804"/>
        <end position="824"/>
    </location>
</feature>
<feature type="compositionally biased region" description="Polar residues" evidence="1">
    <location>
        <begin position="294"/>
        <end position="303"/>
    </location>
</feature>
<sequence>MGNIDHPGYRNDPDTVISKPEAPLLCIPTQLVTLYIGIGFIDIVRNEASLPWLAESWQDIAYLPSFRFISAPHCDCCLQDQGAQLEFVGVLTLNRGYFAAQQERSSKMNRFRTKKKAKEAESLVRISTDSDGPPLAPVKSSKTFRRGKKNQEPEPKLEIDLATALPSSDDFRTSLLMSGLSARFSMLREQDDPKSKIGKASDDSVLFPKRQSRLNDFGFQSHGLSDIAEVSSINGSIRPPFAFGRADSFHATDGYGTDDDSTHTGSIMNRSKPGEGNNLFGGRQKIYKIPVNASGASKTTNESAGGGMGGRALYGDDVSQSAFQRLREREREQERQERINRQEREEMDAQSSRPSSPPPSGYNRNRETSSTTSSAGPSNTRISTAATSVTSQRTPSLNGAHTPVTPNLPNSGTPTLERSTTKIRRLYETGLDQHLHEQQFSAMSRIDTLTRQRNLGAQTPPLGISPTAGPLMSERWDRHQLAGKASMPNLRAASPPPSGAGTFDFAVRQNNAPESKHYGMSSPPLSPPMSEHDDPISLALQPNDRGKATALGAFSKPVQPYDENKYSQRQLQMQQGRETPPLRKHSPPRAFLPRQQMNRARADSNATFASGSSRSNSSAQRQFLPQERIPEILRTENFATETESMGAGTFLSDGSSQGSLNDMLQEPSKTKTIPRPLDLYAKYRQDQPMNLERPPESEHPANRKQTNAENSNGAPESLTQLSTTNLQPNSVPQPPADSPTLGPTIGLSGIREHLRTDSNSSSIYGGVPSASIASRFPYDSTEPLPPNEYTTKNNPWGSDDWDNDFYKDTNFGHDGPADMTRKNEILPTPLSARSPNIDAIGQSPRKSSWEREMESRHTRDGSSATQKERQDFQNELASRRRRVQENLKSFVETESKSESPMPGSEWSKEHTLIKNNPLELLKTKSSRGSLIGKNKEPGQTKAMKMLGIGQATMTSSSSPNKQSSEENSWQQEEEEMLRGVTKPSVTSSPPQTRAFRQARRDAQRDREKQIALRHQQNQQRMAAEASESEWFNPRMDNQPRQRAPSGDRVPPNIRTGPRTQSRERRQHPPPVTHSFNTGSGRDSKDSTGTSRSESRPPSRSSRDRSGSDTSGGRSKSRNGRYRDDLAKAMAEGTSSSSQGYTEDLEVPSARFAPKSPGIPGMGFAQSPIPSPMLGSNSRARSNSNLVAAGHFDGHKSPMMLQTGGEASEIGFAPRPSPTAPFVVNATPALVQAVPAGSGANTPTAQGFQNQGGVPTHRKRSINKSEISEPRFISSTSRVTTVNLPPGSSLQNGAEVYAPPIPPVNPRRRQTRAIFGSLMGKKDEYDEIHSMPSATQSTEEMSMFSADEGDMKSRTRQKLRKSSSEGGNLNARARQAAQAAPSPAVPAFPASAGSPPRLGEGAICDHASLLSSRHLWIGWNEEETL</sequence>
<feature type="compositionally biased region" description="Polar residues" evidence="1">
    <location>
        <begin position="375"/>
        <end position="417"/>
    </location>
</feature>
<reference evidence="2 3" key="1">
    <citation type="submission" date="2016-05" db="EMBL/GenBank/DDBJ databases">
        <title>A degradative enzymes factory behind the ericoid mycorrhizal symbiosis.</title>
        <authorList>
            <consortium name="DOE Joint Genome Institute"/>
            <person name="Martino E."/>
            <person name="Morin E."/>
            <person name="Grelet G."/>
            <person name="Kuo A."/>
            <person name="Kohler A."/>
            <person name="Daghino S."/>
            <person name="Barry K."/>
            <person name="Choi C."/>
            <person name="Cichocki N."/>
            <person name="Clum A."/>
            <person name="Copeland A."/>
            <person name="Hainaut M."/>
            <person name="Haridas S."/>
            <person name="Labutti K."/>
            <person name="Lindquist E."/>
            <person name="Lipzen A."/>
            <person name="Khouja H.-R."/>
            <person name="Murat C."/>
            <person name="Ohm R."/>
            <person name="Olson A."/>
            <person name="Spatafora J."/>
            <person name="Veneault-Fourrey C."/>
            <person name="Henrissat B."/>
            <person name="Grigoriev I."/>
            <person name="Martin F."/>
            <person name="Perotto S."/>
        </authorList>
    </citation>
    <scope>NUCLEOTIDE SEQUENCE [LARGE SCALE GENOMIC DNA]</scope>
    <source>
        <strain evidence="2 3">UAMH 7357</strain>
    </source>
</reference>
<feature type="region of interest" description="Disordered" evidence="1">
    <location>
        <begin position="513"/>
        <end position="542"/>
    </location>
</feature>
<gene>
    <name evidence="2" type="ORF">NA56DRAFT_662071</name>
</gene>
<feature type="compositionally biased region" description="Low complexity" evidence="1">
    <location>
        <begin position="955"/>
        <end position="970"/>
    </location>
</feature>
<feature type="compositionally biased region" description="Basic and acidic residues" evidence="1">
    <location>
        <begin position="847"/>
        <end position="872"/>
    </location>
</feature>
<feature type="region of interest" description="Disordered" evidence="1">
    <location>
        <begin position="1278"/>
        <end position="1306"/>
    </location>
</feature>
<accession>A0A2J6PTT3</accession>
<evidence type="ECO:0000313" key="2">
    <source>
        <dbReference type="EMBL" id="PMD17422.1"/>
    </source>
</evidence>
<feature type="region of interest" description="Disordered" evidence="1">
    <location>
        <begin position="554"/>
        <end position="631"/>
    </location>
</feature>
<feature type="region of interest" description="Disordered" evidence="1">
    <location>
        <begin position="646"/>
        <end position="676"/>
    </location>
</feature>
<feature type="region of interest" description="Disordered" evidence="1">
    <location>
        <begin position="1323"/>
        <end position="1395"/>
    </location>
</feature>
<protein>
    <submittedName>
        <fullName evidence="2">Uncharacterized protein</fullName>
    </submittedName>
</protein>
<feature type="compositionally biased region" description="Low complexity" evidence="1">
    <location>
        <begin position="1370"/>
        <end position="1395"/>
    </location>
</feature>
<proteinExistence type="predicted"/>
<feature type="region of interest" description="Disordered" evidence="1">
    <location>
        <begin position="689"/>
        <end position="747"/>
    </location>
</feature>
<feature type="region of interest" description="Disordered" evidence="1">
    <location>
        <begin position="293"/>
        <end position="417"/>
    </location>
</feature>
<feature type="region of interest" description="Disordered" evidence="1">
    <location>
        <begin position="254"/>
        <end position="281"/>
    </location>
</feature>
<dbReference type="Proteomes" id="UP000235672">
    <property type="component" value="Unassembled WGS sequence"/>
</dbReference>
<feature type="region of interest" description="Disordered" evidence="1">
    <location>
        <begin position="777"/>
        <end position="1179"/>
    </location>
</feature>
<feature type="compositionally biased region" description="Polar residues" evidence="1">
    <location>
        <begin position="567"/>
        <end position="577"/>
    </location>
</feature>
<feature type="compositionally biased region" description="Basic and acidic residues" evidence="1">
    <location>
        <begin position="325"/>
        <end position="344"/>
    </location>
</feature>
<feature type="compositionally biased region" description="Polar residues" evidence="1">
    <location>
        <begin position="703"/>
        <end position="730"/>
    </location>
</feature>
<feature type="compositionally biased region" description="Polar residues" evidence="1">
    <location>
        <begin position="1278"/>
        <end position="1291"/>
    </location>
</feature>
<feature type="region of interest" description="Disordered" evidence="1">
    <location>
        <begin position="122"/>
        <end position="154"/>
    </location>
</feature>